<dbReference type="PANTHER" id="PTHR43155:SF2">
    <property type="entry name" value="CYCLIC DI-GMP PHOSPHODIESTERASE PA4108"/>
    <property type="match status" value="1"/>
</dbReference>
<feature type="domain" description="HD-GYP" evidence="2">
    <location>
        <begin position="128"/>
        <end position="323"/>
    </location>
</feature>
<dbReference type="EMBL" id="SMDA01000008">
    <property type="protein sequence ID" value="TCW29942.1"/>
    <property type="molecule type" value="Genomic_DNA"/>
</dbReference>
<dbReference type="InterPro" id="IPR003607">
    <property type="entry name" value="HD/PDEase_dom"/>
</dbReference>
<keyword evidence="4" id="KW-1185">Reference proteome</keyword>
<sequence>MPDNTKIKLPPSLVRVGQEVPVDVYARNGLLLVKKGHYVLTPEQKEHILHAGQVTVDAQAALSEREERERRARLAEAERRAQERLREANPLLEMDQLTHRCRGLLNHFYAMREVEQSIRRTADQLIRLAETGPDGLIAACLLVPFNDYGSTHSLHSAAILAVLGRRMKLPPPELQTLLCAALTMNIGATQLHTELSRQDGPLNPEQRAEMQAHPLLASAVLRDLGIEDERWHLLVQQHHEEYGGGGYPYGLRKEEIDPGAHLVRLADVLTSLLVTHAHRPGHLPSIALGRLFRGEFAEFDPTFVALLIKELGIYPPGSFVKLANHEYAVVTHRPSDGKTNQPRVAALRSPNGEFYGEPHPRNTRLPEFSIVGPISLAQAGVRPSFLVPLWAP</sequence>
<dbReference type="PANTHER" id="PTHR43155">
    <property type="entry name" value="CYCLIC DI-GMP PHOSPHODIESTERASE PA4108-RELATED"/>
    <property type="match status" value="1"/>
</dbReference>
<organism evidence="3 4">
    <name type="scientific">Gulbenkiania mobilis</name>
    <dbReference type="NCBI Taxonomy" id="397457"/>
    <lineage>
        <taxon>Bacteria</taxon>
        <taxon>Pseudomonadati</taxon>
        <taxon>Pseudomonadota</taxon>
        <taxon>Betaproteobacteria</taxon>
        <taxon>Neisseriales</taxon>
        <taxon>Chromobacteriaceae</taxon>
        <taxon>Gulbenkiania</taxon>
    </lineage>
</organism>
<name>A0ABY2CXY5_GULMO</name>
<evidence type="ECO:0000313" key="3">
    <source>
        <dbReference type="EMBL" id="TCW29942.1"/>
    </source>
</evidence>
<dbReference type="Pfam" id="PF13487">
    <property type="entry name" value="HD_5"/>
    <property type="match status" value="1"/>
</dbReference>
<comment type="caution">
    <text evidence="3">The sequence shown here is derived from an EMBL/GenBank/DDBJ whole genome shotgun (WGS) entry which is preliminary data.</text>
</comment>
<proteinExistence type="predicted"/>
<feature type="coiled-coil region" evidence="1">
    <location>
        <begin position="58"/>
        <end position="85"/>
    </location>
</feature>
<keyword evidence="1" id="KW-0175">Coiled coil</keyword>
<evidence type="ECO:0000259" key="2">
    <source>
        <dbReference type="PROSITE" id="PS51832"/>
    </source>
</evidence>
<dbReference type="InterPro" id="IPR037522">
    <property type="entry name" value="HD_GYP_dom"/>
</dbReference>
<accession>A0ABY2CXY5</accession>
<dbReference type="PROSITE" id="PS51832">
    <property type="entry name" value="HD_GYP"/>
    <property type="match status" value="1"/>
</dbReference>
<evidence type="ECO:0000313" key="4">
    <source>
        <dbReference type="Proteomes" id="UP000294801"/>
    </source>
</evidence>
<protein>
    <submittedName>
        <fullName evidence="3">HD-GYP domain-containing protein (C-di-GMP phosphodiesterase class II)</fullName>
    </submittedName>
</protein>
<dbReference type="RefSeq" id="WP_132098802.1">
    <property type="nucleotide sequence ID" value="NZ_SMDA01000008.1"/>
</dbReference>
<gene>
    <name evidence="3" type="ORF">EV669_108116</name>
</gene>
<dbReference type="SUPFAM" id="SSF109604">
    <property type="entry name" value="HD-domain/PDEase-like"/>
    <property type="match status" value="1"/>
</dbReference>
<dbReference type="Gene3D" id="1.10.3210.10">
    <property type="entry name" value="Hypothetical protein af1432"/>
    <property type="match status" value="1"/>
</dbReference>
<evidence type="ECO:0000256" key="1">
    <source>
        <dbReference type="SAM" id="Coils"/>
    </source>
</evidence>
<dbReference type="Proteomes" id="UP000294801">
    <property type="component" value="Unassembled WGS sequence"/>
</dbReference>
<reference evidence="3 4" key="1">
    <citation type="submission" date="2019-03" db="EMBL/GenBank/DDBJ databases">
        <title>Genomic Encyclopedia of Type Strains, Phase IV (KMG-IV): sequencing the most valuable type-strain genomes for metagenomic binning, comparative biology and taxonomic classification.</title>
        <authorList>
            <person name="Goeker M."/>
        </authorList>
    </citation>
    <scope>NUCLEOTIDE SEQUENCE [LARGE SCALE GENOMIC DNA]</scope>
    <source>
        <strain evidence="3 4">DSM 18507</strain>
    </source>
</reference>
<dbReference type="CDD" id="cd00077">
    <property type="entry name" value="HDc"/>
    <property type="match status" value="1"/>
</dbReference>